<keyword evidence="2" id="KW-0521">NADP</keyword>
<keyword evidence="3" id="KW-0752">Steroid biosynthesis</keyword>
<evidence type="ECO:0000256" key="2">
    <source>
        <dbReference type="ARBA" id="ARBA00022857"/>
    </source>
</evidence>
<dbReference type="GO" id="GO:0000253">
    <property type="term" value="F:3-beta-hydroxysteroid 3-dehydrogenase (NADP+) activity"/>
    <property type="evidence" value="ECO:0007669"/>
    <property type="project" value="TreeGrafter"/>
</dbReference>
<dbReference type="PANTHER" id="PTHR43647">
    <property type="entry name" value="DEHYDROGENASE"/>
    <property type="match status" value="1"/>
</dbReference>
<evidence type="ECO:0000256" key="1">
    <source>
        <dbReference type="ARBA" id="ARBA00022516"/>
    </source>
</evidence>
<dbReference type="AlphaFoldDB" id="M2QKT4"/>
<dbReference type="Proteomes" id="UP000016930">
    <property type="component" value="Unassembled WGS sequence"/>
</dbReference>
<keyword evidence="8" id="KW-1185">Reference proteome</keyword>
<dbReference type="GO" id="GO:0005741">
    <property type="term" value="C:mitochondrial outer membrane"/>
    <property type="evidence" value="ECO:0007669"/>
    <property type="project" value="TreeGrafter"/>
</dbReference>
<evidence type="ECO:0000256" key="6">
    <source>
        <dbReference type="ARBA" id="ARBA00023593"/>
    </source>
</evidence>
<keyword evidence="5" id="KW-0443">Lipid metabolism</keyword>
<evidence type="ECO:0000313" key="7">
    <source>
        <dbReference type="EMBL" id="EMD32750.1"/>
    </source>
</evidence>
<dbReference type="GO" id="GO:0006694">
    <property type="term" value="P:steroid biosynthetic process"/>
    <property type="evidence" value="ECO:0007669"/>
    <property type="project" value="UniProtKB-KW"/>
</dbReference>
<dbReference type="PANTHER" id="PTHR43647:SF1">
    <property type="entry name" value="3-KETO-STEROID REDUCTASE ERG27"/>
    <property type="match status" value="1"/>
</dbReference>
<accession>M2QKT4</accession>
<proteinExistence type="inferred from homology"/>
<dbReference type="GO" id="GO:0005789">
    <property type="term" value="C:endoplasmic reticulum membrane"/>
    <property type="evidence" value="ECO:0007669"/>
    <property type="project" value="TreeGrafter"/>
</dbReference>
<organism evidence="7 8">
    <name type="scientific">Ceriporiopsis subvermispora (strain B)</name>
    <name type="common">White-rot fungus</name>
    <name type="synonym">Gelatoporia subvermispora</name>
    <dbReference type="NCBI Taxonomy" id="914234"/>
    <lineage>
        <taxon>Eukaryota</taxon>
        <taxon>Fungi</taxon>
        <taxon>Dikarya</taxon>
        <taxon>Basidiomycota</taxon>
        <taxon>Agaricomycotina</taxon>
        <taxon>Agaricomycetes</taxon>
        <taxon>Polyporales</taxon>
        <taxon>Gelatoporiaceae</taxon>
        <taxon>Gelatoporia</taxon>
    </lineage>
</organism>
<dbReference type="GO" id="GO:0005811">
    <property type="term" value="C:lipid droplet"/>
    <property type="evidence" value="ECO:0007669"/>
    <property type="project" value="TreeGrafter"/>
</dbReference>
<reference evidence="7 8" key="1">
    <citation type="journal article" date="2012" name="Proc. Natl. Acad. Sci. U.S.A.">
        <title>Comparative genomics of Ceriporiopsis subvermispora and Phanerochaete chrysosporium provide insight into selective ligninolysis.</title>
        <authorList>
            <person name="Fernandez-Fueyo E."/>
            <person name="Ruiz-Duenas F.J."/>
            <person name="Ferreira P."/>
            <person name="Floudas D."/>
            <person name="Hibbett D.S."/>
            <person name="Canessa P."/>
            <person name="Larrondo L.F."/>
            <person name="James T.Y."/>
            <person name="Seelenfreund D."/>
            <person name="Lobos S."/>
            <person name="Polanco R."/>
            <person name="Tello M."/>
            <person name="Honda Y."/>
            <person name="Watanabe T."/>
            <person name="Watanabe T."/>
            <person name="Ryu J.S."/>
            <person name="Kubicek C.P."/>
            <person name="Schmoll M."/>
            <person name="Gaskell J."/>
            <person name="Hammel K.E."/>
            <person name="St John F.J."/>
            <person name="Vanden Wymelenberg A."/>
            <person name="Sabat G."/>
            <person name="Splinter BonDurant S."/>
            <person name="Syed K."/>
            <person name="Yadav J.S."/>
            <person name="Doddapaneni H."/>
            <person name="Subramanian V."/>
            <person name="Lavin J.L."/>
            <person name="Oguiza J.A."/>
            <person name="Perez G."/>
            <person name="Pisabarro A.G."/>
            <person name="Ramirez L."/>
            <person name="Santoyo F."/>
            <person name="Master E."/>
            <person name="Coutinho P.M."/>
            <person name="Henrissat B."/>
            <person name="Lombard V."/>
            <person name="Magnuson J.K."/>
            <person name="Kuees U."/>
            <person name="Hori C."/>
            <person name="Igarashi K."/>
            <person name="Samejima M."/>
            <person name="Held B.W."/>
            <person name="Barry K.W."/>
            <person name="LaButti K.M."/>
            <person name="Lapidus A."/>
            <person name="Lindquist E.A."/>
            <person name="Lucas S.M."/>
            <person name="Riley R."/>
            <person name="Salamov A.A."/>
            <person name="Hoffmeister D."/>
            <person name="Schwenk D."/>
            <person name="Hadar Y."/>
            <person name="Yarden O."/>
            <person name="de Vries R.P."/>
            <person name="Wiebenga A."/>
            <person name="Stenlid J."/>
            <person name="Eastwood D."/>
            <person name="Grigoriev I.V."/>
            <person name="Berka R.M."/>
            <person name="Blanchette R.A."/>
            <person name="Kersten P."/>
            <person name="Martinez A.T."/>
            <person name="Vicuna R."/>
            <person name="Cullen D."/>
        </authorList>
    </citation>
    <scope>NUCLEOTIDE SEQUENCE [LARGE SCALE GENOMIC DNA]</scope>
    <source>
        <strain evidence="7 8">B</strain>
    </source>
</reference>
<dbReference type="OrthoDB" id="9989144at2759"/>
<dbReference type="InterPro" id="IPR051593">
    <property type="entry name" value="Ergosterol_Biosynth_ERG27"/>
</dbReference>
<evidence type="ECO:0000256" key="4">
    <source>
        <dbReference type="ARBA" id="ARBA00023002"/>
    </source>
</evidence>
<comment type="similarity">
    <text evidence="6">Belongs to the short-chain dehydrogenases/reductases (SDR) family. ERG27 subfamily.</text>
</comment>
<dbReference type="Gene3D" id="3.40.50.720">
    <property type="entry name" value="NAD(P)-binding Rossmann-like Domain"/>
    <property type="match status" value="1"/>
</dbReference>
<keyword evidence="4" id="KW-0560">Oxidoreductase</keyword>
<gene>
    <name evidence="7" type="ORF">CERSUDRAFT_77130</name>
</gene>
<dbReference type="HOGENOM" id="CLU_029944_1_0_1"/>
<sequence>MPAQQRPIIVVTGANGGVGFGICHRLLVQLAHRNPPDASPRLFSPHPQITIPDSVGSHDVPASTGATIVMACRDRTRAERARTQLLGLLDDHIAKLDARSAEGAYAREFRANVELTVMYLDLSIMESVFNFGTEFGERYLYVSHLICNAGVAAFSHIGWGKFFKQLATKPMHTVEHPCYNIQTKGTRSKDGLGWTWQCNVFGHYVLLAPARLIPGQFRTMQPVLNAYSRAVPASARVIWMSSIHASPEYDRVDWQLMDTVLAYEASKYQNDIIALELTRRALLRTKEPVSASGNGHAVANGHANGHAVANGNDNQQTSVVEDEADGQVLHYLVEPGITPTNFAALLLDQIPFGRFFMAALFYIVRLMGSPHVLFSPYHAALAAVQVALAVPPLPSVLTPHVHDPHHAMPKYGSQTDRWGAERLGVAEAREVPKREGEGRVLLDKCEELYQEVRNGMLEGKAED</sequence>
<protein>
    <recommendedName>
        <fullName evidence="9">3-keto sterol reductase</fullName>
    </recommendedName>
</protein>
<name>M2QKT4_CERS8</name>
<dbReference type="InterPro" id="IPR036291">
    <property type="entry name" value="NAD(P)-bd_dom_sf"/>
</dbReference>
<keyword evidence="1" id="KW-0444">Lipid biosynthesis</keyword>
<evidence type="ECO:0000256" key="3">
    <source>
        <dbReference type="ARBA" id="ARBA00022955"/>
    </source>
</evidence>
<dbReference type="SUPFAM" id="SSF51735">
    <property type="entry name" value="NAD(P)-binding Rossmann-fold domains"/>
    <property type="match status" value="1"/>
</dbReference>
<dbReference type="STRING" id="914234.M2QKT4"/>
<dbReference type="EMBL" id="KB445809">
    <property type="protein sequence ID" value="EMD32750.1"/>
    <property type="molecule type" value="Genomic_DNA"/>
</dbReference>
<evidence type="ECO:0000313" key="8">
    <source>
        <dbReference type="Proteomes" id="UP000016930"/>
    </source>
</evidence>
<evidence type="ECO:0008006" key="9">
    <source>
        <dbReference type="Google" id="ProtNLM"/>
    </source>
</evidence>
<evidence type="ECO:0000256" key="5">
    <source>
        <dbReference type="ARBA" id="ARBA00023098"/>
    </source>
</evidence>